<dbReference type="Gene3D" id="3.40.50.1820">
    <property type="entry name" value="alpha/beta hydrolase"/>
    <property type="match status" value="1"/>
</dbReference>
<evidence type="ECO:0000313" key="4">
    <source>
        <dbReference type="Proteomes" id="UP001285352"/>
    </source>
</evidence>
<dbReference type="InterPro" id="IPR012223">
    <property type="entry name" value="TEII"/>
</dbReference>
<protein>
    <submittedName>
        <fullName evidence="3">Alpha/beta fold hydrolase</fullName>
    </submittedName>
</protein>
<name>A0ABU4VEY4_9PSEU</name>
<dbReference type="InterPro" id="IPR001031">
    <property type="entry name" value="Thioesterase"/>
</dbReference>
<reference evidence="3 4" key="1">
    <citation type="submission" date="2023-11" db="EMBL/GenBank/DDBJ databases">
        <title>Lentzea sokolovensis, sp. nov., Lentzea kristufkii, sp. nov., and Lentzea miocenensis, sp. nov., rare actinobacteria from Sokolov Coal Basin, Miocene lacustrine sediment, Czech Republic.</title>
        <authorList>
            <person name="Lara A."/>
            <person name="Kotroba L."/>
            <person name="Nouioui I."/>
            <person name="Neumann-Schaal M."/>
            <person name="Mast Y."/>
            <person name="Chronakova A."/>
        </authorList>
    </citation>
    <scope>NUCLEOTIDE SEQUENCE [LARGE SCALE GENOMIC DNA]</scope>
    <source>
        <strain evidence="3 4">BCCO 10_0061</strain>
    </source>
</reference>
<organism evidence="3 4">
    <name type="scientific">Lentzea sokolovensis</name>
    <dbReference type="NCBI Taxonomy" id="3095429"/>
    <lineage>
        <taxon>Bacteria</taxon>
        <taxon>Bacillati</taxon>
        <taxon>Actinomycetota</taxon>
        <taxon>Actinomycetes</taxon>
        <taxon>Pseudonocardiales</taxon>
        <taxon>Pseudonocardiaceae</taxon>
        <taxon>Lentzea</taxon>
    </lineage>
</organism>
<dbReference type="PANTHER" id="PTHR11487:SF0">
    <property type="entry name" value="S-ACYL FATTY ACID SYNTHASE THIOESTERASE, MEDIUM CHAIN"/>
    <property type="match status" value="1"/>
</dbReference>
<dbReference type="Pfam" id="PF00975">
    <property type="entry name" value="Thioesterase"/>
    <property type="match status" value="1"/>
</dbReference>
<keyword evidence="3" id="KW-0378">Hydrolase</keyword>
<evidence type="ECO:0000259" key="2">
    <source>
        <dbReference type="Pfam" id="PF00975"/>
    </source>
</evidence>
<accession>A0ABU4VEY4</accession>
<dbReference type="Proteomes" id="UP001285352">
    <property type="component" value="Unassembled WGS sequence"/>
</dbReference>
<dbReference type="GO" id="GO:0016787">
    <property type="term" value="F:hydrolase activity"/>
    <property type="evidence" value="ECO:0007669"/>
    <property type="project" value="UniProtKB-KW"/>
</dbReference>
<comment type="similarity">
    <text evidence="1">Belongs to the thioesterase family.</text>
</comment>
<gene>
    <name evidence="3" type="ORF">SK854_45735</name>
</gene>
<dbReference type="PANTHER" id="PTHR11487">
    <property type="entry name" value="THIOESTERASE"/>
    <property type="match status" value="1"/>
</dbReference>
<dbReference type="EMBL" id="JAXAVU010000018">
    <property type="protein sequence ID" value="MDX8149493.1"/>
    <property type="molecule type" value="Genomic_DNA"/>
</dbReference>
<dbReference type="RefSeq" id="WP_319981475.1">
    <property type="nucleotide sequence ID" value="NZ_JAXAVU010000018.1"/>
</dbReference>
<evidence type="ECO:0000313" key="3">
    <source>
        <dbReference type="EMBL" id="MDX8149493.1"/>
    </source>
</evidence>
<reference evidence="3 4" key="2">
    <citation type="submission" date="2023-11" db="EMBL/GenBank/DDBJ databases">
        <authorList>
            <person name="Lara A.C."/>
            <person name="Chronakova A."/>
        </authorList>
    </citation>
    <scope>NUCLEOTIDE SEQUENCE [LARGE SCALE GENOMIC DNA]</scope>
    <source>
        <strain evidence="3 4">BCCO 10_0061</strain>
    </source>
</reference>
<sequence length="252" mass="27222">MTTTAPWRQHLRLLAAPPEARARIVCVAPAGGGASTFQPWAVDPPQGVEIWAVQLPGREDRLQEAPFTDVTEAARRVAMALQWLVDRPCVVFGHSLGALIGYEAVRVLAAQGTDGVSHLVVSGCRPPDSHRPRPELVRSDQDAVDELARLGLSPSAFDDQETRSVVLPAMRGDLRMFYSYEHRSGATPACPIIALAGDEDPHVSEVDLLGWRRHTSATTTTAVLPGGHHYLADVHPRIVQMIVEAVGDTISG</sequence>
<dbReference type="InterPro" id="IPR029058">
    <property type="entry name" value="AB_hydrolase_fold"/>
</dbReference>
<comment type="caution">
    <text evidence="3">The sequence shown here is derived from an EMBL/GenBank/DDBJ whole genome shotgun (WGS) entry which is preliminary data.</text>
</comment>
<evidence type="ECO:0000256" key="1">
    <source>
        <dbReference type="ARBA" id="ARBA00007169"/>
    </source>
</evidence>
<feature type="domain" description="Thioesterase" evidence="2">
    <location>
        <begin position="23"/>
        <end position="242"/>
    </location>
</feature>
<dbReference type="SUPFAM" id="SSF53474">
    <property type="entry name" value="alpha/beta-Hydrolases"/>
    <property type="match status" value="1"/>
</dbReference>
<keyword evidence="4" id="KW-1185">Reference proteome</keyword>
<proteinExistence type="inferred from homology"/>